<accession>A0A9D1V300</accession>
<comment type="caution">
    <text evidence="2">The sequence shown here is derived from an EMBL/GenBank/DDBJ whole genome shotgun (WGS) entry which is preliminary data.</text>
</comment>
<name>A0A9D1V300_9FIRM</name>
<feature type="transmembrane region" description="Helical" evidence="1">
    <location>
        <begin position="59"/>
        <end position="82"/>
    </location>
</feature>
<organism evidence="2 3">
    <name type="scientific">Candidatus Allofournierella pullicola</name>
    <dbReference type="NCBI Taxonomy" id="2838596"/>
    <lineage>
        <taxon>Bacteria</taxon>
        <taxon>Bacillati</taxon>
        <taxon>Bacillota</taxon>
        <taxon>Clostridia</taxon>
        <taxon>Eubacteriales</taxon>
        <taxon>Oscillospiraceae</taxon>
        <taxon>Allofournierella</taxon>
    </lineage>
</organism>
<evidence type="ECO:0000256" key="1">
    <source>
        <dbReference type="SAM" id="Phobius"/>
    </source>
</evidence>
<dbReference type="Proteomes" id="UP000824193">
    <property type="component" value="Unassembled WGS sequence"/>
</dbReference>
<sequence>MKKEKKRAKSNLRKIQVQVWLKKHKELRFGLSCAAVLVLIYFSWNLMNKVDIHLDNTGVAGTILGAVIGGLLTLAGSIWVYSKEQRAKQNVKRKNLIYSPLYDELQTIYDTVFAKNYYPPHADFSKEKQQYHDDVRFSAWERIKMDTRYLETPDAVKNQMELLCEMVQEYDTARQEFNGEVERIFDRIVEKYGEPQSMFKGRGWVISKGILSKEDKNLYKEITRSKEENEVSKKIDKEVREEVENSDAMKHFKDCYAEWKATQEQTTKLIASLIEQVLLKYEG</sequence>
<keyword evidence="1" id="KW-0472">Membrane</keyword>
<reference evidence="2" key="2">
    <citation type="submission" date="2021-04" db="EMBL/GenBank/DDBJ databases">
        <authorList>
            <person name="Gilroy R."/>
        </authorList>
    </citation>
    <scope>NUCLEOTIDE SEQUENCE</scope>
    <source>
        <strain evidence="2">2239</strain>
    </source>
</reference>
<proteinExistence type="predicted"/>
<reference evidence="2" key="1">
    <citation type="journal article" date="2021" name="PeerJ">
        <title>Extensive microbial diversity within the chicken gut microbiome revealed by metagenomics and culture.</title>
        <authorList>
            <person name="Gilroy R."/>
            <person name="Ravi A."/>
            <person name="Getino M."/>
            <person name="Pursley I."/>
            <person name="Horton D.L."/>
            <person name="Alikhan N.F."/>
            <person name="Baker D."/>
            <person name="Gharbi K."/>
            <person name="Hall N."/>
            <person name="Watson M."/>
            <person name="Adriaenssens E.M."/>
            <person name="Foster-Nyarko E."/>
            <person name="Jarju S."/>
            <person name="Secka A."/>
            <person name="Antonio M."/>
            <person name="Oren A."/>
            <person name="Chaudhuri R.R."/>
            <person name="La Ragione R."/>
            <person name="Hildebrand F."/>
            <person name="Pallen M.J."/>
        </authorList>
    </citation>
    <scope>NUCLEOTIDE SEQUENCE</scope>
    <source>
        <strain evidence="2">2239</strain>
    </source>
</reference>
<protein>
    <submittedName>
        <fullName evidence="2">Uncharacterized protein</fullName>
    </submittedName>
</protein>
<dbReference type="AlphaFoldDB" id="A0A9D1V300"/>
<dbReference type="EMBL" id="DXFW01000008">
    <property type="protein sequence ID" value="HIX04998.1"/>
    <property type="molecule type" value="Genomic_DNA"/>
</dbReference>
<evidence type="ECO:0000313" key="3">
    <source>
        <dbReference type="Proteomes" id="UP000824193"/>
    </source>
</evidence>
<evidence type="ECO:0000313" key="2">
    <source>
        <dbReference type="EMBL" id="HIX04998.1"/>
    </source>
</evidence>
<feature type="transmembrane region" description="Helical" evidence="1">
    <location>
        <begin position="29"/>
        <end position="47"/>
    </location>
</feature>
<keyword evidence="1" id="KW-1133">Transmembrane helix</keyword>
<gene>
    <name evidence="2" type="ORF">H9865_02635</name>
</gene>
<keyword evidence="1" id="KW-0812">Transmembrane</keyword>